<dbReference type="GeneID" id="87867355"/>
<feature type="compositionally biased region" description="Basic and acidic residues" evidence="1">
    <location>
        <begin position="192"/>
        <end position="212"/>
    </location>
</feature>
<sequence length="276" mass="29982">MSYSGSRYRPSGRQVAAPDDSRSRHPASSHHNAPSRTSQPSGGRGHDDRARSFPADAYLGYSSDGDDDDDNYYCSSSGRAPGGSSSSHRDPGHGRSRSYGGYDDYDADESDRGYGRGPSTQSRVPQNDHHGGGRNHPSSSSSHRDQARDHRDDERYYAPSGSSSSGRHHDRDSGYGRDYGRDSGPGGPSSRHGGEDMRGGDPRASESRREIPFRYVSPFDLGFGGGSRERGGGGGRSDPFAEDWDFPSRSSGHRRSSGRDDGWFSDGESDWSDGFW</sequence>
<comment type="caution">
    <text evidence="2">The sequence shown here is derived from an EMBL/GenBank/DDBJ whole genome shotgun (WGS) entry which is preliminary data.</text>
</comment>
<name>A0AAE0JN90_9PEZI</name>
<feature type="region of interest" description="Disordered" evidence="1">
    <location>
        <begin position="1"/>
        <end position="276"/>
    </location>
</feature>
<proteinExistence type="predicted"/>
<accession>A0AAE0JN90</accession>
<reference evidence="2" key="2">
    <citation type="submission" date="2023-06" db="EMBL/GenBank/DDBJ databases">
        <authorList>
            <consortium name="Lawrence Berkeley National Laboratory"/>
            <person name="Haridas S."/>
            <person name="Hensen N."/>
            <person name="Bonometti L."/>
            <person name="Westerberg I."/>
            <person name="Brannstrom I.O."/>
            <person name="Guillou S."/>
            <person name="Cros-Aarteil S."/>
            <person name="Calhoun S."/>
            <person name="Kuo A."/>
            <person name="Mondo S."/>
            <person name="Pangilinan J."/>
            <person name="Riley R."/>
            <person name="Labutti K."/>
            <person name="Andreopoulos B."/>
            <person name="Lipzen A."/>
            <person name="Chen C."/>
            <person name="Yanf M."/>
            <person name="Daum C."/>
            <person name="Ng V."/>
            <person name="Clum A."/>
            <person name="Steindorff A."/>
            <person name="Ohm R."/>
            <person name="Martin F."/>
            <person name="Silar P."/>
            <person name="Natvig D."/>
            <person name="Lalanne C."/>
            <person name="Gautier V."/>
            <person name="Ament-Velasquez S.L."/>
            <person name="Kruys A."/>
            <person name="Hutchinson M.I."/>
            <person name="Powell A.J."/>
            <person name="Barry K."/>
            <person name="Miller A.N."/>
            <person name="Grigoriev I.V."/>
            <person name="Debuchy R."/>
            <person name="Gladieux P."/>
            <person name="Thoren M.H."/>
            <person name="Johannesson H."/>
        </authorList>
    </citation>
    <scope>NUCLEOTIDE SEQUENCE</scope>
    <source>
        <strain evidence="2">CBS 560.94</strain>
    </source>
</reference>
<protein>
    <submittedName>
        <fullName evidence="2">Uncharacterized protein</fullName>
    </submittedName>
</protein>
<keyword evidence="3" id="KW-1185">Reference proteome</keyword>
<feature type="compositionally biased region" description="Polar residues" evidence="1">
    <location>
        <begin position="29"/>
        <end position="41"/>
    </location>
</feature>
<dbReference type="AlphaFoldDB" id="A0AAE0JN90"/>
<feature type="compositionally biased region" description="Basic and acidic residues" evidence="1">
    <location>
        <begin position="167"/>
        <end position="181"/>
    </location>
</feature>
<evidence type="ECO:0000256" key="1">
    <source>
        <dbReference type="SAM" id="MobiDB-lite"/>
    </source>
</evidence>
<evidence type="ECO:0000313" key="3">
    <source>
        <dbReference type="Proteomes" id="UP001278500"/>
    </source>
</evidence>
<feature type="compositionally biased region" description="Low complexity" evidence="1">
    <location>
        <begin position="1"/>
        <end position="13"/>
    </location>
</feature>
<feature type="compositionally biased region" description="Low complexity" evidence="1">
    <location>
        <begin position="72"/>
        <end position="86"/>
    </location>
</feature>
<organism evidence="2 3">
    <name type="scientific">Neurospora tetraspora</name>
    <dbReference type="NCBI Taxonomy" id="94610"/>
    <lineage>
        <taxon>Eukaryota</taxon>
        <taxon>Fungi</taxon>
        <taxon>Dikarya</taxon>
        <taxon>Ascomycota</taxon>
        <taxon>Pezizomycotina</taxon>
        <taxon>Sordariomycetes</taxon>
        <taxon>Sordariomycetidae</taxon>
        <taxon>Sordariales</taxon>
        <taxon>Sordariaceae</taxon>
        <taxon>Neurospora</taxon>
    </lineage>
</organism>
<evidence type="ECO:0000313" key="2">
    <source>
        <dbReference type="EMBL" id="KAK3354450.1"/>
    </source>
</evidence>
<feature type="compositionally biased region" description="Gly residues" evidence="1">
    <location>
        <begin position="222"/>
        <end position="236"/>
    </location>
</feature>
<dbReference type="EMBL" id="JAUEPP010000001">
    <property type="protein sequence ID" value="KAK3354450.1"/>
    <property type="molecule type" value="Genomic_DNA"/>
</dbReference>
<reference evidence="2" key="1">
    <citation type="journal article" date="2023" name="Mol. Phylogenet. Evol.">
        <title>Genome-scale phylogeny and comparative genomics of the fungal order Sordariales.</title>
        <authorList>
            <person name="Hensen N."/>
            <person name="Bonometti L."/>
            <person name="Westerberg I."/>
            <person name="Brannstrom I.O."/>
            <person name="Guillou S."/>
            <person name="Cros-Aarteil S."/>
            <person name="Calhoun S."/>
            <person name="Haridas S."/>
            <person name="Kuo A."/>
            <person name="Mondo S."/>
            <person name="Pangilinan J."/>
            <person name="Riley R."/>
            <person name="LaButti K."/>
            <person name="Andreopoulos B."/>
            <person name="Lipzen A."/>
            <person name="Chen C."/>
            <person name="Yan M."/>
            <person name="Daum C."/>
            <person name="Ng V."/>
            <person name="Clum A."/>
            <person name="Steindorff A."/>
            <person name="Ohm R.A."/>
            <person name="Martin F."/>
            <person name="Silar P."/>
            <person name="Natvig D.O."/>
            <person name="Lalanne C."/>
            <person name="Gautier V."/>
            <person name="Ament-Velasquez S.L."/>
            <person name="Kruys A."/>
            <person name="Hutchinson M.I."/>
            <person name="Powell A.J."/>
            <person name="Barry K."/>
            <person name="Miller A.N."/>
            <person name="Grigoriev I.V."/>
            <person name="Debuchy R."/>
            <person name="Gladieux P."/>
            <person name="Hiltunen Thoren M."/>
            <person name="Johannesson H."/>
        </authorList>
    </citation>
    <scope>NUCLEOTIDE SEQUENCE</scope>
    <source>
        <strain evidence="2">CBS 560.94</strain>
    </source>
</reference>
<feature type="compositionally biased region" description="Basic and acidic residues" evidence="1">
    <location>
        <begin position="142"/>
        <end position="156"/>
    </location>
</feature>
<gene>
    <name evidence="2" type="ORF">B0H65DRAFT_562456</name>
</gene>
<dbReference type="RefSeq" id="XP_062685828.1">
    <property type="nucleotide sequence ID" value="XM_062830201.1"/>
</dbReference>
<feature type="compositionally biased region" description="Acidic residues" evidence="1">
    <location>
        <begin position="267"/>
        <end position="276"/>
    </location>
</feature>
<dbReference type="Proteomes" id="UP001278500">
    <property type="component" value="Unassembled WGS sequence"/>
</dbReference>